<dbReference type="SMART" id="SM00342">
    <property type="entry name" value="HTH_ARAC"/>
    <property type="match status" value="1"/>
</dbReference>
<evidence type="ECO:0000313" key="5">
    <source>
        <dbReference type="EMBL" id="MFD2802100.1"/>
    </source>
</evidence>
<comment type="caution">
    <text evidence="5">The sequence shown here is derived from an EMBL/GenBank/DDBJ whole genome shotgun (WGS) entry which is preliminary data.</text>
</comment>
<dbReference type="Proteomes" id="UP001597478">
    <property type="component" value="Unassembled WGS sequence"/>
</dbReference>
<sequence>MYREAAPPAALTDAVRCLWWSRTDGPARIVPDGCADLMVAGDRVFVAGPDTGPWDTDLPSGTLVHGIRFRPGHAPRALGVAAAELTDQRVELADLWGRQGRATADRLRAQPAALADVVGARLAREHDPVLRTLIARLDAGAPRVSAALAGLPAPERTLRRRFTRAVGYGPATYVRVARLRRAVTAAAHVPDLTTLAAVAGYADQAHLTRDCRELTGTTPRRFFARLGNRTRA</sequence>
<feature type="domain" description="HTH araC/xylS-type" evidence="4">
    <location>
        <begin position="127"/>
        <end position="225"/>
    </location>
</feature>
<keyword evidence="6" id="KW-1185">Reference proteome</keyword>
<dbReference type="PROSITE" id="PS01124">
    <property type="entry name" value="HTH_ARAC_FAMILY_2"/>
    <property type="match status" value="1"/>
</dbReference>
<dbReference type="Pfam" id="PF12833">
    <property type="entry name" value="HTH_18"/>
    <property type="match status" value="1"/>
</dbReference>
<keyword evidence="1" id="KW-0805">Transcription regulation</keyword>
<keyword evidence="2" id="KW-0238">DNA-binding</keyword>
<proteinExistence type="predicted"/>
<dbReference type="InterPro" id="IPR050204">
    <property type="entry name" value="AraC_XylS_family_regulators"/>
</dbReference>
<dbReference type="Pfam" id="PF20240">
    <property type="entry name" value="DUF6597"/>
    <property type="match status" value="1"/>
</dbReference>
<dbReference type="InterPro" id="IPR046532">
    <property type="entry name" value="DUF6597"/>
</dbReference>
<dbReference type="RefSeq" id="WP_377390325.1">
    <property type="nucleotide sequence ID" value="NZ_JBHSAN010000022.1"/>
</dbReference>
<gene>
    <name evidence="5" type="ORF">ACFS2C_22175</name>
</gene>
<name>A0ABW5WG94_9PSEU</name>
<evidence type="ECO:0000259" key="4">
    <source>
        <dbReference type="PROSITE" id="PS01124"/>
    </source>
</evidence>
<dbReference type="EMBL" id="JBHUOF010000041">
    <property type="protein sequence ID" value="MFD2802100.1"/>
    <property type="molecule type" value="Genomic_DNA"/>
</dbReference>
<dbReference type="PANTHER" id="PTHR46796:SF15">
    <property type="entry name" value="BLL1074 PROTEIN"/>
    <property type="match status" value="1"/>
</dbReference>
<organism evidence="5 6">
    <name type="scientific">Prauserella oleivorans</name>
    <dbReference type="NCBI Taxonomy" id="1478153"/>
    <lineage>
        <taxon>Bacteria</taxon>
        <taxon>Bacillati</taxon>
        <taxon>Actinomycetota</taxon>
        <taxon>Actinomycetes</taxon>
        <taxon>Pseudonocardiales</taxon>
        <taxon>Pseudonocardiaceae</taxon>
        <taxon>Prauserella</taxon>
    </lineage>
</organism>
<dbReference type="InterPro" id="IPR018060">
    <property type="entry name" value="HTH_AraC"/>
</dbReference>
<evidence type="ECO:0000256" key="3">
    <source>
        <dbReference type="ARBA" id="ARBA00023163"/>
    </source>
</evidence>
<reference evidence="6" key="1">
    <citation type="journal article" date="2019" name="Int. J. Syst. Evol. Microbiol.">
        <title>The Global Catalogue of Microorganisms (GCM) 10K type strain sequencing project: providing services to taxonomists for standard genome sequencing and annotation.</title>
        <authorList>
            <consortium name="The Broad Institute Genomics Platform"/>
            <consortium name="The Broad Institute Genome Sequencing Center for Infectious Disease"/>
            <person name="Wu L."/>
            <person name="Ma J."/>
        </authorList>
    </citation>
    <scope>NUCLEOTIDE SEQUENCE [LARGE SCALE GENOMIC DNA]</scope>
    <source>
        <strain evidence="6">IBRC-M 10906</strain>
    </source>
</reference>
<evidence type="ECO:0000313" key="6">
    <source>
        <dbReference type="Proteomes" id="UP001597478"/>
    </source>
</evidence>
<keyword evidence="3" id="KW-0804">Transcription</keyword>
<dbReference type="PANTHER" id="PTHR46796">
    <property type="entry name" value="HTH-TYPE TRANSCRIPTIONAL ACTIVATOR RHAS-RELATED"/>
    <property type="match status" value="1"/>
</dbReference>
<evidence type="ECO:0000256" key="1">
    <source>
        <dbReference type="ARBA" id="ARBA00023015"/>
    </source>
</evidence>
<evidence type="ECO:0000256" key="2">
    <source>
        <dbReference type="ARBA" id="ARBA00023125"/>
    </source>
</evidence>
<accession>A0ABW5WG94</accession>
<dbReference type="Gene3D" id="1.10.10.60">
    <property type="entry name" value="Homeodomain-like"/>
    <property type="match status" value="1"/>
</dbReference>
<protein>
    <submittedName>
        <fullName evidence="5">DUF6597 domain-containing transcriptional factor</fullName>
    </submittedName>
</protein>